<organism evidence="2 3">
    <name type="scientific">Romeriopsis navalis LEGE 11480</name>
    <dbReference type="NCBI Taxonomy" id="2777977"/>
    <lineage>
        <taxon>Bacteria</taxon>
        <taxon>Bacillati</taxon>
        <taxon>Cyanobacteriota</taxon>
        <taxon>Cyanophyceae</taxon>
        <taxon>Leptolyngbyales</taxon>
        <taxon>Leptolyngbyaceae</taxon>
        <taxon>Romeriopsis</taxon>
        <taxon>Romeriopsis navalis</taxon>
    </lineage>
</organism>
<dbReference type="AlphaFoldDB" id="A0A928Z1C1"/>
<accession>A0A928Z1C1</accession>
<reference evidence="2" key="1">
    <citation type="submission" date="2020-10" db="EMBL/GenBank/DDBJ databases">
        <authorList>
            <person name="Castelo-Branco R."/>
            <person name="Eusebio N."/>
            <person name="Adriana R."/>
            <person name="Vieira A."/>
            <person name="Brugerolle De Fraissinette N."/>
            <person name="Rezende De Castro R."/>
            <person name="Schneider M.P."/>
            <person name="Vasconcelos V."/>
            <person name="Leao P.N."/>
        </authorList>
    </citation>
    <scope>NUCLEOTIDE SEQUENCE</scope>
    <source>
        <strain evidence="2">LEGE 11480</strain>
    </source>
</reference>
<keyword evidence="3" id="KW-1185">Reference proteome</keyword>
<evidence type="ECO:0008006" key="4">
    <source>
        <dbReference type="Google" id="ProtNLM"/>
    </source>
</evidence>
<dbReference type="RefSeq" id="WP_264323997.1">
    <property type="nucleotide sequence ID" value="NZ_JADEXQ010000012.1"/>
</dbReference>
<dbReference type="Proteomes" id="UP000625316">
    <property type="component" value="Unassembled WGS sequence"/>
</dbReference>
<feature type="transmembrane region" description="Helical" evidence="1">
    <location>
        <begin position="96"/>
        <end position="118"/>
    </location>
</feature>
<dbReference type="EMBL" id="JADEXQ010000012">
    <property type="protein sequence ID" value="MBE9029176.1"/>
    <property type="molecule type" value="Genomic_DNA"/>
</dbReference>
<evidence type="ECO:0000313" key="3">
    <source>
        <dbReference type="Proteomes" id="UP000625316"/>
    </source>
</evidence>
<keyword evidence="1" id="KW-1133">Transmembrane helix</keyword>
<proteinExistence type="predicted"/>
<sequence length="283" mass="31082">MAVQSSKSDFLTEFLQELLPADAKVLQLLPKPLRQSARWMTIGAGTALLLTWNGRLVVSTGAGLGTIWLAYSMRDWGWRAAITDFVNALEGVDRRITLSVLAGAGATFGTYTVMSIWLEAQSHWLATGMILQGTVTMGALGALLWQRLQPTPRQSGLMQHISNLTHADPLQRLIAVRQINHLLSQHPEQQPYISEFYQVLLTREPDRLVRDAVMDGLQAMSSKASMAPAKSQAFQARARYRATASAAMGSFTPATGRSTDQLLPITQNQSQATPKTMAVENFE</sequence>
<gene>
    <name evidence="2" type="ORF">IQ266_05290</name>
</gene>
<evidence type="ECO:0000313" key="2">
    <source>
        <dbReference type="EMBL" id="MBE9029176.1"/>
    </source>
</evidence>
<feature type="transmembrane region" description="Helical" evidence="1">
    <location>
        <begin position="124"/>
        <end position="145"/>
    </location>
</feature>
<evidence type="ECO:0000256" key="1">
    <source>
        <dbReference type="SAM" id="Phobius"/>
    </source>
</evidence>
<comment type="caution">
    <text evidence="2">The sequence shown here is derived from an EMBL/GenBank/DDBJ whole genome shotgun (WGS) entry which is preliminary data.</text>
</comment>
<name>A0A928Z1C1_9CYAN</name>
<protein>
    <recommendedName>
        <fullName evidence="4">Armadillo-type fold-containing protein</fullName>
    </recommendedName>
</protein>
<keyword evidence="1" id="KW-0472">Membrane</keyword>
<keyword evidence="1" id="KW-0812">Transmembrane</keyword>